<evidence type="ECO:0000313" key="2">
    <source>
        <dbReference type="EMBL" id="QHA00535.1"/>
    </source>
</evidence>
<keyword evidence="1" id="KW-1133">Transmembrane helix</keyword>
<gene>
    <name evidence="2" type="ORF">GQ588_07775</name>
</gene>
<feature type="transmembrane region" description="Helical" evidence="1">
    <location>
        <begin position="6"/>
        <end position="30"/>
    </location>
</feature>
<dbReference type="RefSeq" id="WP_158208238.1">
    <property type="nucleotide sequence ID" value="NZ_CP046996.1"/>
</dbReference>
<sequence length="56" mass="6429">MEFVLGGMILIVWWCFCRWLFRFGILFLVAKGGRSAMEEIKKKGEKTKDGTGKEEG</sequence>
<dbReference type="AlphaFoldDB" id="A0A857DJJ8"/>
<dbReference type="EMBL" id="CP046996">
    <property type="protein sequence ID" value="QHA00535.1"/>
    <property type="molecule type" value="Genomic_DNA"/>
</dbReference>
<accession>A0A857DJJ8</accession>
<keyword evidence="1" id="KW-0472">Membrane</keyword>
<reference evidence="2 3" key="1">
    <citation type="submission" date="2019-12" db="EMBL/GenBank/DDBJ databases">
        <title>Sequence classification of anaerobic respiratory reductive dehalogenases: First we see many, then we see few.</title>
        <authorList>
            <person name="Molenda O."/>
            <person name="Puentes Jacome L.A."/>
            <person name="Cao X."/>
            <person name="Nesbo C.L."/>
            <person name="Tang S."/>
            <person name="Morson N."/>
            <person name="Patron J."/>
            <person name="Lomheim L."/>
            <person name="Wishart D.S."/>
            <person name="Edwards E.A."/>
        </authorList>
    </citation>
    <scope>NUCLEOTIDE SEQUENCE [LARGE SCALE GENOMIC DNA]</scope>
    <source>
        <strain evidence="2 3">12DCA</strain>
    </source>
</reference>
<organism evidence="2 3">
    <name type="scientific">Dehalobacter restrictus</name>
    <dbReference type="NCBI Taxonomy" id="55583"/>
    <lineage>
        <taxon>Bacteria</taxon>
        <taxon>Bacillati</taxon>
        <taxon>Bacillota</taxon>
        <taxon>Clostridia</taxon>
        <taxon>Eubacteriales</taxon>
        <taxon>Desulfitobacteriaceae</taxon>
        <taxon>Dehalobacter</taxon>
    </lineage>
</organism>
<protein>
    <submittedName>
        <fullName evidence="2">Uncharacterized protein</fullName>
    </submittedName>
</protein>
<proteinExistence type="predicted"/>
<evidence type="ECO:0000256" key="1">
    <source>
        <dbReference type="SAM" id="Phobius"/>
    </source>
</evidence>
<evidence type="ECO:0000313" key="3">
    <source>
        <dbReference type="Proteomes" id="UP000430508"/>
    </source>
</evidence>
<dbReference type="Proteomes" id="UP000430508">
    <property type="component" value="Chromosome"/>
</dbReference>
<keyword evidence="1" id="KW-0812">Transmembrane</keyword>
<name>A0A857DJJ8_9FIRM</name>